<protein>
    <recommendedName>
        <fullName evidence="2">PsbP C-terminal domain-containing protein</fullName>
    </recommendedName>
</protein>
<name>A0A9E7RSI1_METWO</name>
<evidence type="ECO:0000313" key="1">
    <source>
        <dbReference type="EMBL" id="UXH31540.1"/>
    </source>
</evidence>
<dbReference type="GeneID" id="75107253"/>
<evidence type="ECO:0008006" key="2">
    <source>
        <dbReference type="Google" id="ProtNLM"/>
    </source>
</evidence>
<accession>A0A9E7RSI1</accession>
<proteinExistence type="predicted"/>
<dbReference type="AlphaFoldDB" id="A0A9E7RSI1"/>
<reference evidence="1" key="1">
    <citation type="submission" date="2022-09" db="EMBL/GenBank/DDBJ databases">
        <title>Characterization of three MwoI isoschizomers from sequenced genome and metagenomes.</title>
        <authorList>
            <person name="Fomenkov A."/>
            <person name="Xu S.Y."/>
            <person name="Roberts R.J."/>
        </authorList>
    </citation>
    <scope>NUCLEOTIDE SEQUENCE</scope>
    <source>
        <strain evidence="1">DSM 2970</strain>
    </source>
</reference>
<gene>
    <name evidence="1" type="ORF">N5910_08335</name>
</gene>
<dbReference type="Proteomes" id="UP001065373">
    <property type="component" value="Chromosome"/>
</dbReference>
<dbReference type="RefSeq" id="WP_074359480.1">
    <property type="nucleotide sequence ID" value="NZ_CP104550.1"/>
</dbReference>
<sequence>MKKYITVLFMVLAVAVSGCTSTTTDTGNSTKTFSQNNISFEYPLNWVAANSLANDTVAAVADPSSVDDRGLAQVSVVIQVRELKGNLYDMYRENYDTLFSNSSYRRVSESNTTINGYGAVENIYLETGNGTYKKRRAIWIQRDRNVYVILCTAPADRFDSEKKNFDLIISTLRFL</sequence>
<organism evidence="1">
    <name type="scientific">Methanothermobacter wolfeii</name>
    <name type="common">Methanobacterium wolfei</name>
    <dbReference type="NCBI Taxonomy" id="145261"/>
    <lineage>
        <taxon>Archaea</taxon>
        <taxon>Methanobacteriati</taxon>
        <taxon>Methanobacteriota</taxon>
        <taxon>Methanomada group</taxon>
        <taxon>Methanobacteria</taxon>
        <taxon>Methanobacteriales</taxon>
        <taxon>Methanobacteriaceae</taxon>
        <taxon>Methanothermobacter</taxon>
    </lineage>
</organism>
<dbReference type="KEGG" id="mwo:MWSIV6_1610"/>
<dbReference type="Gene3D" id="3.40.1000.10">
    <property type="entry name" value="Mog1/PsbP, alpha/beta/alpha sandwich"/>
    <property type="match status" value="1"/>
</dbReference>
<dbReference type="PROSITE" id="PS51257">
    <property type="entry name" value="PROKAR_LIPOPROTEIN"/>
    <property type="match status" value="1"/>
</dbReference>
<dbReference type="EMBL" id="CP104550">
    <property type="protein sequence ID" value="UXH31540.1"/>
    <property type="molecule type" value="Genomic_DNA"/>
</dbReference>
<dbReference type="Pfam" id="PF18933">
    <property type="entry name" value="PsbP_2"/>
    <property type="match status" value="1"/>
</dbReference>